<name>A0ABT9MM87_9ACTN</name>
<organism evidence="6 7">
    <name type="scientific">Catenuloplanes nepalensis</name>
    <dbReference type="NCBI Taxonomy" id="587533"/>
    <lineage>
        <taxon>Bacteria</taxon>
        <taxon>Bacillati</taxon>
        <taxon>Actinomycetota</taxon>
        <taxon>Actinomycetes</taxon>
        <taxon>Micromonosporales</taxon>
        <taxon>Micromonosporaceae</taxon>
        <taxon>Catenuloplanes</taxon>
    </lineage>
</organism>
<keyword evidence="3 4" id="KW-0378">Hydrolase</keyword>
<dbReference type="SUPFAM" id="SSF55811">
    <property type="entry name" value="Nudix"/>
    <property type="match status" value="1"/>
</dbReference>
<accession>A0ABT9MM87</accession>
<evidence type="ECO:0000256" key="3">
    <source>
        <dbReference type="ARBA" id="ARBA00022801"/>
    </source>
</evidence>
<dbReference type="CDD" id="cd04699">
    <property type="entry name" value="NUDIX_MutT_Nudt1"/>
    <property type="match status" value="1"/>
</dbReference>
<comment type="caution">
    <text evidence="6">The sequence shown here is derived from an EMBL/GenBank/DDBJ whole genome shotgun (WGS) entry which is preliminary data.</text>
</comment>
<dbReference type="PROSITE" id="PS51462">
    <property type="entry name" value="NUDIX"/>
    <property type="match status" value="1"/>
</dbReference>
<keyword evidence="7" id="KW-1185">Reference proteome</keyword>
<proteinExistence type="inferred from homology"/>
<dbReference type="InterPro" id="IPR020476">
    <property type="entry name" value="Nudix_hydrolase"/>
</dbReference>
<dbReference type="PROSITE" id="PS00893">
    <property type="entry name" value="NUDIX_BOX"/>
    <property type="match status" value="1"/>
</dbReference>
<dbReference type="InterPro" id="IPR020084">
    <property type="entry name" value="NUDIX_hydrolase_CS"/>
</dbReference>
<gene>
    <name evidence="6" type="ORF">J2S43_001039</name>
</gene>
<evidence type="ECO:0000256" key="4">
    <source>
        <dbReference type="RuleBase" id="RU003476"/>
    </source>
</evidence>
<dbReference type="Proteomes" id="UP001240984">
    <property type="component" value="Unassembled WGS sequence"/>
</dbReference>
<comment type="cofactor">
    <cofactor evidence="1">
        <name>Mg(2+)</name>
        <dbReference type="ChEBI" id="CHEBI:18420"/>
    </cofactor>
</comment>
<dbReference type="EMBL" id="JAUSRA010000001">
    <property type="protein sequence ID" value="MDP9792527.1"/>
    <property type="molecule type" value="Genomic_DNA"/>
</dbReference>
<dbReference type="Gene3D" id="3.90.79.10">
    <property type="entry name" value="Nucleoside Triphosphate Pyrophosphohydrolase"/>
    <property type="match status" value="1"/>
</dbReference>
<evidence type="ECO:0000259" key="5">
    <source>
        <dbReference type="PROSITE" id="PS51462"/>
    </source>
</evidence>
<dbReference type="InterPro" id="IPR015797">
    <property type="entry name" value="NUDIX_hydrolase-like_dom_sf"/>
</dbReference>
<dbReference type="RefSeq" id="WP_306827403.1">
    <property type="nucleotide sequence ID" value="NZ_JAUSRA010000001.1"/>
</dbReference>
<reference evidence="6 7" key="1">
    <citation type="submission" date="2023-07" db="EMBL/GenBank/DDBJ databases">
        <title>Sequencing the genomes of 1000 actinobacteria strains.</title>
        <authorList>
            <person name="Klenk H.-P."/>
        </authorList>
    </citation>
    <scope>NUCLEOTIDE SEQUENCE [LARGE SCALE GENOMIC DNA]</scope>
    <source>
        <strain evidence="6 7">DSM 44710</strain>
    </source>
</reference>
<dbReference type="PANTHER" id="PTHR43046:SF16">
    <property type="entry name" value="ADP-RIBOSE PYROPHOSPHATASE YJHB-RELATED"/>
    <property type="match status" value="1"/>
</dbReference>
<dbReference type="PRINTS" id="PR00502">
    <property type="entry name" value="NUDIXFAMILY"/>
</dbReference>
<protein>
    <submittedName>
        <fullName evidence="6">8-oxo-dGTP pyrophosphatase MutT (NUDIX family)</fullName>
    </submittedName>
</protein>
<dbReference type="InterPro" id="IPR000086">
    <property type="entry name" value="NUDIX_hydrolase_dom"/>
</dbReference>
<dbReference type="PANTHER" id="PTHR43046">
    <property type="entry name" value="GDP-MANNOSE MANNOSYL HYDROLASE"/>
    <property type="match status" value="1"/>
</dbReference>
<feature type="domain" description="Nudix hydrolase" evidence="5">
    <location>
        <begin position="1"/>
        <end position="122"/>
    </location>
</feature>
<comment type="similarity">
    <text evidence="2 4">Belongs to the Nudix hydrolase family.</text>
</comment>
<evidence type="ECO:0000313" key="7">
    <source>
        <dbReference type="Proteomes" id="UP001240984"/>
    </source>
</evidence>
<dbReference type="Pfam" id="PF00293">
    <property type="entry name" value="NUDIX"/>
    <property type="match status" value="1"/>
</dbReference>
<evidence type="ECO:0000256" key="1">
    <source>
        <dbReference type="ARBA" id="ARBA00001946"/>
    </source>
</evidence>
<sequence>MSIKGVCVQNGRVLLLHNERDEWELPGGKLELGEDPASCLAREIAEESGWTVEVGPILDAWQYHIRDEIDVLIVTYGCTVGTDLPPRVSSEHKQARLFTPAEVGTLRIPAGYRRSIDTWCTHHGALARG</sequence>
<evidence type="ECO:0000256" key="2">
    <source>
        <dbReference type="ARBA" id="ARBA00005582"/>
    </source>
</evidence>
<evidence type="ECO:0000313" key="6">
    <source>
        <dbReference type="EMBL" id="MDP9792527.1"/>
    </source>
</evidence>